<keyword evidence="10" id="KW-0040">ANK repeat</keyword>
<feature type="region of interest" description="Disordered" evidence="18">
    <location>
        <begin position="989"/>
        <end position="1038"/>
    </location>
</feature>
<keyword evidence="3" id="KW-0597">Phosphoprotein</keyword>
<dbReference type="Gene3D" id="1.10.287.1490">
    <property type="match status" value="1"/>
</dbReference>
<reference evidence="20" key="1">
    <citation type="submission" date="2019-10" db="EMBL/GenBank/DDBJ databases">
        <title>The sequence and de novo assembly of the wild yak genome.</title>
        <authorList>
            <person name="Liu Y."/>
        </authorList>
    </citation>
    <scope>NUCLEOTIDE SEQUENCE [LARGE SCALE GENOMIC DNA]</scope>
    <source>
        <strain evidence="20">WY2019</strain>
    </source>
</reference>
<feature type="region of interest" description="Disordered" evidence="18">
    <location>
        <begin position="1884"/>
        <end position="1903"/>
    </location>
</feature>
<dbReference type="GO" id="GO:0007399">
    <property type="term" value="P:nervous system development"/>
    <property type="evidence" value="ECO:0007669"/>
    <property type="project" value="UniProtKB-ARBA"/>
</dbReference>
<dbReference type="GO" id="GO:0051301">
    <property type="term" value="P:cell division"/>
    <property type="evidence" value="ECO:0007669"/>
    <property type="project" value="UniProtKB-KW"/>
</dbReference>
<dbReference type="Proteomes" id="UP000322234">
    <property type="component" value="Unassembled WGS sequence"/>
</dbReference>
<dbReference type="SUPFAM" id="SSF63451">
    <property type="entry name" value="LEM domain"/>
    <property type="match status" value="1"/>
</dbReference>
<feature type="compositionally biased region" description="Low complexity" evidence="18">
    <location>
        <begin position="1953"/>
        <end position="1963"/>
    </location>
</feature>
<evidence type="ECO:0000259" key="19">
    <source>
        <dbReference type="PROSITE" id="PS50954"/>
    </source>
</evidence>
<evidence type="ECO:0000256" key="14">
    <source>
        <dbReference type="ARBA" id="ARBA00063367"/>
    </source>
</evidence>
<feature type="coiled-coil region" evidence="17">
    <location>
        <begin position="684"/>
        <end position="908"/>
    </location>
</feature>
<keyword evidence="12" id="KW-0131">Cell cycle</keyword>
<feature type="region of interest" description="Disordered" evidence="18">
    <location>
        <begin position="911"/>
        <end position="935"/>
    </location>
</feature>
<evidence type="ECO:0000256" key="12">
    <source>
        <dbReference type="ARBA" id="ARBA00023306"/>
    </source>
</evidence>
<evidence type="ECO:0000256" key="1">
    <source>
        <dbReference type="ARBA" id="ARBA00004643"/>
    </source>
</evidence>
<dbReference type="InterPro" id="IPR003887">
    <property type="entry name" value="LEM_dom"/>
</dbReference>
<feature type="coiled-coil region" evidence="17">
    <location>
        <begin position="240"/>
        <end position="565"/>
    </location>
</feature>
<dbReference type="PROSITE" id="PS50954">
    <property type="entry name" value="LEM"/>
    <property type="match status" value="1"/>
</dbReference>
<dbReference type="GO" id="GO:0051721">
    <property type="term" value="F:protein phosphatase 2A binding"/>
    <property type="evidence" value="ECO:0007669"/>
    <property type="project" value="TreeGrafter"/>
</dbReference>
<evidence type="ECO:0000256" key="17">
    <source>
        <dbReference type="SAM" id="Coils"/>
    </source>
</evidence>
<keyword evidence="17" id="KW-0175">Coiled coil</keyword>
<feature type="compositionally biased region" description="Basic and acidic residues" evidence="18">
    <location>
        <begin position="911"/>
        <end position="922"/>
    </location>
</feature>
<dbReference type="Pfam" id="PF24567">
    <property type="entry name" value="ANKLE2_3rd"/>
    <property type="match status" value="1"/>
</dbReference>
<dbReference type="GO" id="GO:0005789">
    <property type="term" value="C:endoplasmic reticulum membrane"/>
    <property type="evidence" value="ECO:0007669"/>
    <property type="project" value="UniProtKB-SubCell"/>
</dbReference>
<dbReference type="Gene3D" id="1.10.720.40">
    <property type="match status" value="1"/>
</dbReference>
<feature type="region of interest" description="Disordered" evidence="18">
    <location>
        <begin position="1953"/>
        <end position="2019"/>
    </location>
</feature>
<keyword evidence="21" id="KW-1185">Reference proteome</keyword>
<feature type="compositionally biased region" description="Basic and acidic residues" evidence="18">
    <location>
        <begin position="1010"/>
        <end position="1020"/>
    </location>
</feature>
<evidence type="ECO:0000256" key="5">
    <source>
        <dbReference type="ARBA" id="ARBA00022692"/>
    </source>
</evidence>
<feature type="coiled-coil region" evidence="17">
    <location>
        <begin position="604"/>
        <end position="655"/>
    </location>
</feature>
<name>A0A6B0RXM5_9CETA</name>
<dbReference type="SMART" id="SM00540">
    <property type="entry name" value="LEM"/>
    <property type="match status" value="1"/>
</dbReference>
<feature type="coiled-coil region" evidence="17">
    <location>
        <begin position="960"/>
        <end position="987"/>
    </location>
</feature>
<dbReference type="InterPro" id="IPR011015">
    <property type="entry name" value="LEM/LEM-like_dom_sf"/>
</dbReference>
<dbReference type="Gene3D" id="1.25.40.20">
    <property type="entry name" value="Ankyrin repeat-containing domain"/>
    <property type="match status" value="1"/>
</dbReference>
<dbReference type="SUPFAM" id="SSF48403">
    <property type="entry name" value="Ankyrin repeat"/>
    <property type="match status" value="1"/>
</dbReference>
<feature type="coiled-coil region" evidence="17">
    <location>
        <begin position="177"/>
        <end position="214"/>
    </location>
</feature>
<evidence type="ECO:0000256" key="10">
    <source>
        <dbReference type="ARBA" id="ARBA00023043"/>
    </source>
</evidence>
<dbReference type="PANTHER" id="PTHR12349">
    <property type="entry name" value="ANKYRIN REPEAT AND LEM DOMAIN-CONTAINING PROTEIN 2"/>
    <property type="match status" value="1"/>
</dbReference>
<keyword evidence="5" id="KW-0812">Transmembrane</keyword>
<evidence type="ECO:0000313" key="20">
    <source>
        <dbReference type="EMBL" id="MXQ93971.1"/>
    </source>
</evidence>
<evidence type="ECO:0000256" key="8">
    <source>
        <dbReference type="ARBA" id="ARBA00022968"/>
    </source>
</evidence>
<keyword evidence="4" id="KW-0132">Cell division</keyword>
<dbReference type="InterPro" id="IPR056237">
    <property type="entry name" value="ANKLE2_3rd"/>
</dbReference>
<protein>
    <recommendedName>
        <fullName evidence="15">Ankyrin repeat and LEM domain-containing protein 2</fullName>
    </recommendedName>
    <alternativeName>
        <fullName evidence="16">LEM domain-containing protein 4</fullName>
    </alternativeName>
</protein>
<dbReference type="GO" id="GO:0031468">
    <property type="term" value="P:nuclear membrane reassembly"/>
    <property type="evidence" value="ECO:0007669"/>
    <property type="project" value="UniProtKB-ARBA"/>
</dbReference>
<comment type="subcellular location">
    <subcellularLocation>
        <location evidence="1">Endoplasmic reticulum membrane</location>
        <topology evidence="1">Single-pass type III membrane protein</topology>
    </subcellularLocation>
</comment>
<sequence length="2031" mass="226844">MTDLQNMLEAKNASLASSNSDLQVAEEQYQRLMAKVEEMQRSILSKDNTVHDLRQQMTALQSQLQQVQLERATLTSKLKASQAEIASLQSVRQWYQQQLALAQEARVRLQGEMAHIQVGQMSQAGLLEHLKLENVSLSHQLTETQQRSIKEKERIAAQLQGIEADMLDQEAAFVQIQEAKTMVEEDLQRRLEEFEDEKEQLQKMVASAAVLEQQLEQASTCWGSRHCPSATAGLTVKLTLHQRDQQLEALQQEHLDLLKQFTSTQETLQTREQSLGDLQVRYDELQARLDELQGEAASREDAIQALQNEKIVLEVALQAAHSSREEFDRGVKRLEEGAQDTSDTLEQLRQELAIKSSQVEHLQQEAGALKKQTQKIKEQFLQQKVMVEAYRRDATSKDQLISELKATKKRLDSEVKELRQELMKLQGEKRSVEVEHSRLQKEMSQIQQQVVDLEGHLQSAQRERDEMETQLQSLQFDKEQMVAVTEANEVLKKQIEELQQEATKAITEQKQKMKRLGSDLTSAQKEMKTKHKAYENAVGILSRRLQEALAAKEAAEAELSQLRAQAAAGGSDLTLHERVQVLEAELQAVGHSKMMLERELQEVISLTGQELEEQREKVLELEDELQESRGFRRKIKRLEESNKKLALELEHERGKLTGLGQSNAALREHNSILETALAKREADLVQLNLQVQAVLQRKEEEDRQMKQLVQALQAALQKEKVMVHGLEEQVAAAKAEAGHNRRHFKAATLELSEVKKELQAKEQEVQRLQAEADGLQIQEGKHSQEIAEFQAELAEARTQLQLLQKQLDEQLSKEPIGNQEMENLKWEVDQKEREIQSLKQQLDLTEHQSKQELDGIQQSLQNIKSELEMVREDLSMTQKDKFMLQAKVSELKNNMKTLLQQNQQLKLDLRRGAAKTRKEPKGEASSSSPVTPVKIPDCPVPASLLEELLRPPPAVSKEPLKNLNSCLQQLKQEMDSLQRQMEAHAVTVHESLSSWTQGDPASPSPPGDHANPRGDTERHGQGRASQEGLGTVTTEHPHPECFFTHRHVLVMIETHAHGKVAGSATRARETVHNIGHLLNPLLTTGIYISNSFLPQRRPRGLGQSGPPDPPSRAAAGPAPDSGKMTMDTILARLKLLNPDELREEIVKAGLKCGPITSTTRFIFEKKLAQALLERGTLPSHLSDPGAADAPSLGQDTQRIVKSAVGSPAEQVSFSEDRDFGYSVGLNPPEEDAVTSKTCSAPFSASGGINSQKAVLRASAEVPLYYGVCPAAFEDTPARNERIHVYEDKKEALQAVKMNKGSRFKAFTNREDAEKFARGSCDYFPSPSKTSLPLSPVKTAPLFSNGGLKAHLYSNGLYLSESETASKERANSYKNPRTQDLTAKLRKAVEKGDEDTFSDLIWSNPRYLIGSGDNPTIVQEGCRYNVMHVAAKENQAAVCQLTLETLENPEFMRLMYPDDEPHMLEKRICYVVDLYLNTPDRAGYDTPLHFACKFGNVDVVNVLSSHPLIVKNPRNKYDKTPEDVICERSKNKSVELKERIRDYLKGHYYVPLLRAEDTSSPVIGELWSSDQTGEVSHIGHTGGFPKDPVLTLRAFAGPLSPSKAEDFRRLWKTPPREKAGFFHSVRKSDPERGIERVGRELAHELGYPWVEYWDFLGCFVDLSSQAGLQKLEEYLTQQEVGKKHLQDMGENAACRQEDASALGRQRKCSNSISVRAFLDEDDDMSLEEIKNRQNTARNNTPPRAAAFGDLGCDILPLEQTELIEASAPTSPHSSRNGFCSALRDGKTLGGKRPKAQSGEEDLRSPISGLTVEFDKLNLQNLESSFSKTPNQRVKTRDKKVLTSRVNAGGSDVLEPLAADRLGNNQGRTENEMSAGIANMCLNPDSSVHEPRYGNGSEPSEIPASKEPVQRLFLFGEEPSKLDRDVLAALECTDVDPRQYPAVHRWRSAVLCYSPSDRQSWSSPSLKGKLKSQLLDVSSPPSGSPGRSSPAGSSPGKPGSTPHASGLGSPGRYSPANGGHLRRMARLAQLATL</sequence>
<evidence type="ECO:0000313" key="21">
    <source>
        <dbReference type="Proteomes" id="UP000322234"/>
    </source>
</evidence>
<evidence type="ECO:0000256" key="3">
    <source>
        <dbReference type="ARBA" id="ARBA00022553"/>
    </source>
</evidence>
<dbReference type="FunFam" id="1.10.287.1490:FF:000025">
    <property type="entry name" value="golgin subfamily A member 3"/>
    <property type="match status" value="1"/>
</dbReference>
<comment type="subunit">
    <text evidence="14">Interacts with BAF/BANF1. Interacts with protein phosphatase 2A (PP2A) components PPP2C (PPP2CA or PPP2CB) and PPP2R1A.</text>
</comment>
<evidence type="ECO:0000256" key="2">
    <source>
        <dbReference type="ARBA" id="ARBA00007597"/>
    </source>
</evidence>
<dbReference type="FunFam" id="1.10.720.40:FF:000001">
    <property type="entry name" value="LEM domain containing 2, isoform CRA_a"/>
    <property type="match status" value="1"/>
</dbReference>
<evidence type="ECO:0000256" key="9">
    <source>
        <dbReference type="ARBA" id="ARBA00022989"/>
    </source>
</evidence>
<keyword evidence="7" id="KW-0256">Endoplasmic reticulum</keyword>
<evidence type="ECO:0000256" key="16">
    <source>
        <dbReference type="ARBA" id="ARBA00081980"/>
    </source>
</evidence>
<comment type="function">
    <text evidence="13">Involved in mitotic nuclear envelope reassembly by promoting dephosphorylation of BAF/BANF1 during mitotic exit. Coordinates the control of BAF/BANF1 dephosphorylation by inhibiting VRK1 kinase and promoting dephosphorylation of BAF/BANF1 by protein phosphatase 2A (PP2A), thereby facilitating nuclear envelope assembly. May regulate nuclear localization of VRK1 in non-dividing cells. It is unclear whether it acts as a real PP2A regulatory subunit or whether it is involved in recruitment of the PP2A complex. Involved in brain development.</text>
</comment>
<dbReference type="InterPro" id="IPR036770">
    <property type="entry name" value="Ankyrin_rpt-contain_sf"/>
</dbReference>
<dbReference type="InterPro" id="IPR035006">
    <property type="entry name" value="LEM_ANKL2"/>
</dbReference>
<keyword evidence="9" id="KW-1133">Transmembrane helix</keyword>
<dbReference type="PANTHER" id="PTHR12349:SF4">
    <property type="entry name" value="ANKYRIN REPEAT AND LEM DOMAIN-CONTAINING PROTEIN 2"/>
    <property type="match status" value="1"/>
</dbReference>
<feature type="compositionally biased region" description="Low complexity" evidence="18">
    <location>
        <begin position="1976"/>
        <end position="2000"/>
    </location>
</feature>
<feature type="domain" description="LEM" evidence="19">
    <location>
        <begin position="1130"/>
        <end position="1174"/>
    </location>
</feature>
<comment type="caution">
    <text evidence="20">The sequence shown here is derived from an EMBL/GenBank/DDBJ whole genome shotgun (WGS) entry which is preliminary data.</text>
</comment>
<evidence type="ECO:0000256" key="6">
    <source>
        <dbReference type="ARBA" id="ARBA00022776"/>
    </source>
</evidence>
<evidence type="ECO:0000256" key="18">
    <source>
        <dbReference type="SAM" id="MobiDB-lite"/>
    </source>
</evidence>
<keyword evidence="6" id="KW-0498">Mitosis</keyword>
<dbReference type="EMBL" id="VBQZ03000103">
    <property type="protein sequence ID" value="MXQ93971.1"/>
    <property type="molecule type" value="Genomic_DNA"/>
</dbReference>
<feature type="region of interest" description="Disordered" evidence="18">
    <location>
        <begin position="1094"/>
        <end position="1122"/>
    </location>
</feature>
<dbReference type="CDD" id="cd12944">
    <property type="entry name" value="LEM_ANKL2"/>
    <property type="match status" value="1"/>
</dbReference>
<evidence type="ECO:0000256" key="7">
    <source>
        <dbReference type="ARBA" id="ARBA00022824"/>
    </source>
</evidence>
<comment type="similarity">
    <text evidence="2">Belongs to the ANKLE2 family.</text>
</comment>
<keyword evidence="11" id="KW-0472">Membrane</keyword>
<feature type="coiled-coil region" evidence="17">
    <location>
        <begin position="8"/>
        <end position="84"/>
    </location>
</feature>
<proteinExistence type="inferred from homology"/>
<dbReference type="FunFam" id="1.25.40.20:FF:000072">
    <property type="entry name" value="Ankyrin repeat and LEM domain containing 2"/>
    <property type="match status" value="1"/>
</dbReference>
<keyword evidence="8" id="KW-0735">Signal-anchor</keyword>
<evidence type="ECO:0000256" key="4">
    <source>
        <dbReference type="ARBA" id="ARBA00022618"/>
    </source>
</evidence>
<evidence type="ECO:0000256" key="13">
    <source>
        <dbReference type="ARBA" id="ARBA00056222"/>
    </source>
</evidence>
<organism evidence="20 21">
    <name type="scientific">Bos mutus</name>
    <name type="common">wild yak</name>
    <dbReference type="NCBI Taxonomy" id="72004"/>
    <lineage>
        <taxon>Eukaryota</taxon>
        <taxon>Metazoa</taxon>
        <taxon>Chordata</taxon>
        <taxon>Craniata</taxon>
        <taxon>Vertebrata</taxon>
        <taxon>Euteleostomi</taxon>
        <taxon>Mammalia</taxon>
        <taxon>Eutheria</taxon>
        <taxon>Laurasiatheria</taxon>
        <taxon>Artiodactyla</taxon>
        <taxon>Ruminantia</taxon>
        <taxon>Pecora</taxon>
        <taxon>Bovidae</taxon>
        <taxon>Bovinae</taxon>
        <taxon>Bos</taxon>
    </lineage>
</organism>
<evidence type="ECO:0000256" key="11">
    <source>
        <dbReference type="ARBA" id="ARBA00023136"/>
    </source>
</evidence>
<gene>
    <name evidence="20" type="ORF">E5288_WYG018516</name>
</gene>
<evidence type="ECO:0000256" key="15">
    <source>
        <dbReference type="ARBA" id="ARBA00074558"/>
    </source>
</evidence>
<feature type="compositionally biased region" description="Polar residues" evidence="18">
    <location>
        <begin position="990"/>
        <end position="999"/>
    </location>
</feature>
<dbReference type="Pfam" id="PF03020">
    <property type="entry name" value="LEM"/>
    <property type="match status" value="1"/>
</dbReference>
<accession>A0A6B0RXM5</accession>